<dbReference type="Proteomes" id="UP000317496">
    <property type="component" value="Chromosome"/>
</dbReference>
<dbReference type="RefSeq" id="WP_144067679.1">
    <property type="nucleotide sequence ID" value="NZ_CP041636.1"/>
</dbReference>
<name>A0A516GYT5_9PROT</name>
<evidence type="ECO:0000313" key="2">
    <source>
        <dbReference type="Proteomes" id="UP000317496"/>
    </source>
</evidence>
<evidence type="ECO:0008006" key="3">
    <source>
        <dbReference type="Google" id="ProtNLM"/>
    </source>
</evidence>
<organism evidence="1 2">
    <name type="scientific">Ferrovibrio terrae</name>
    <dbReference type="NCBI Taxonomy" id="2594003"/>
    <lineage>
        <taxon>Bacteria</taxon>
        <taxon>Pseudomonadati</taxon>
        <taxon>Pseudomonadota</taxon>
        <taxon>Alphaproteobacteria</taxon>
        <taxon>Rhodospirillales</taxon>
        <taxon>Rhodospirillaceae</taxon>
        <taxon>Ferrovibrio</taxon>
    </lineage>
</organism>
<dbReference type="EMBL" id="CP041636">
    <property type="protein sequence ID" value="QDO96698.1"/>
    <property type="molecule type" value="Genomic_DNA"/>
</dbReference>
<sequence length="177" mass="19629">MAGADGITDFVYGVVDAPDQLQHPLIRRLHDDWLAATPPEGLPGHGFADPLRLSYLLGLLVVMDVVRPENAGDLRFRYRLVGTDVVARRRRDVTGDFMDQHFDPGVASTGPLVCGLAVEQRRPVYLTAMRHMFEKHYPLEYIVLPLVDAGGKIIDRLVAAQIYPPETPRLPYGSASV</sequence>
<gene>
    <name evidence="1" type="ORF">FNB15_05120</name>
</gene>
<dbReference type="AlphaFoldDB" id="A0A516GYT5"/>
<reference evidence="1 2" key="1">
    <citation type="submission" date="2019-07" db="EMBL/GenBank/DDBJ databases">
        <title>Genome sequencing for Ferrovibrio sp. K5.</title>
        <authorList>
            <person name="Park S.-J."/>
        </authorList>
    </citation>
    <scope>NUCLEOTIDE SEQUENCE [LARGE SCALE GENOMIC DNA]</scope>
    <source>
        <strain evidence="1 2">K5</strain>
    </source>
</reference>
<accession>A0A516GYT5</accession>
<proteinExistence type="predicted"/>
<protein>
    <recommendedName>
        <fullName evidence="3">PAS domain-containing protein</fullName>
    </recommendedName>
</protein>
<keyword evidence="2" id="KW-1185">Reference proteome</keyword>
<dbReference type="KEGG" id="fer:FNB15_05120"/>
<evidence type="ECO:0000313" key="1">
    <source>
        <dbReference type="EMBL" id="QDO96698.1"/>
    </source>
</evidence>